<evidence type="ECO:0000313" key="19">
    <source>
        <dbReference type="EMBL" id="KAF2208149.1"/>
    </source>
</evidence>
<evidence type="ECO:0000256" key="4">
    <source>
        <dbReference type="ARBA" id="ARBA00008654"/>
    </source>
</evidence>
<dbReference type="InterPro" id="IPR050411">
    <property type="entry name" value="AlphaKG_dependent_hydroxylases"/>
</dbReference>
<accession>A0A6A6F4R7</accession>
<comment type="cofactor">
    <cofactor evidence="2">
        <name>L-ascorbate</name>
        <dbReference type="ChEBI" id="CHEBI:38290"/>
    </cofactor>
</comment>
<dbReference type="Proteomes" id="UP000799539">
    <property type="component" value="Unassembled WGS sequence"/>
</dbReference>
<evidence type="ECO:0000256" key="9">
    <source>
        <dbReference type="ARBA" id="ARBA00023002"/>
    </source>
</evidence>
<feature type="domain" description="TauD/TfdA-like" evidence="17">
    <location>
        <begin position="273"/>
        <end position="511"/>
    </location>
</feature>
<sequence>MSGRQTVPHLVRSSLLPKVFASPPQNIHNPSSTAFIRCATPTGIYMYMAVANAMFRSPLWNHLGSTAAGKLHVQRLLSNTQPIFAATKRIINIRHNATAAPSHPQRVDQDGPFDRRGGSLRAWQTTAKPDHFLNSDALRHPLPRVEDSASSSSSRSLLYEGGELKIYDGVENRSIRVPGQWLRDNCACSQCRNTDTAQRQINVLKGSINTTVSNVHMEDARRGQVTVTFSDGHQSAYSAQVLLNRRSKKVTRSRTGVVPMKLWTADIASARPAVQYTDVQSDLGMSRLLAKIRAFGFCVVEDMPATPEATEALLNSIGPIRNTHYGAFYDFTSDLTMKDTAYTSEFLEPHTDNTYFTEPAGIQALHMLSHTQGSGGESSLTDGFNAATQLFVQDREAYLTLSEVGVYAHASGNEGISIQPSQAFPVLNHDPEEGYLSQVRWNNADRAGIAADFDVVEKWYAAAEKFDRLLSDKNNQYWFQLKPGQTLLFDNWRVLHGRNEFTGKRRMCGGYINRDDFISRYRMTNLGKEDLEVSTVSG</sequence>
<dbReference type="FunFam" id="3.60.130.10:FF:000001">
    <property type="entry name" value="Trimethyllysine dioxygenase, mitochondrial"/>
    <property type="match status" value="1"/>
</dbReference>
<keyword evidence="10" id="KW-0408">Iron</keyword>
<feature type="domain" description="Gamma-butyrobetaine hydroxylase-like N-terminal" evidence="18">
    <location>
        <begin position="172"/>
        <end position="242"/>
    </location>
</feature>
<evidence type="ECO:0000256" key="6">
    <source>
        <dbReference type="ARBA" id="ARBA00022723"/>
    </source>
</evidence>
<dbReference type="GO" id="GO:0005506">
    <property type="term" value="F:iron ion binding"/>
    <property type="evidence" value="ECO:0007669"/>
    <property type="project" value="InterPro"/>
</dbReference>
<evidence type="ECO:0000256" key="16">
    <source>
        <dbReference type="ARBA" id="ARBA00071191"/>
    </source>
</evidence>
<dbReference type="Gene3D" id="3.30.2020.30">
    <property type="match status" value="1"/>
</dbReference>
<keyword evidence="20" id="KW-1185">Reference proteome</keyword>
<evidence type="ECO:0000256" key="15">
    <source>
        <dbReference type="ARBA" id="ARBA00049334"/>
    </source>
</evidence>
<dbReference type="Gene3D" id="3.60.130.10">
    <property type="entry name" value="Clavaminate synthase-like"/>
    <property type="match status" value="1"/>
</dbReference>
<comment type="catalytic activity">
    <reaction evidence="15">
        <text>N(6),N(6),N(6)-trimethyl-L-lysine + 2-oxoglutarate + O2 = (3S)-3-hydroxy-N(6),N(6),N(6)-trimethyl-L-lysine + succinate + CO2</text>
        <dbReference type="Rhea" id="RHEA:14181"/>
        <dbReference type="ChEBI" id="CHEBI:15379"/>
        <dbReference type="ChEBI" id="CHEBI:16526"/>
        <dbReference type="ChEBI" id="CHEBI:16810"/>
        <dbReference type="ChEBI" id="CHEBI:30031"/>
        <dbReference type="ChEBI" id="CHEBI:58100"/>
        <dbReference type="ChEBI" id="CHEBI:141499"/>
        <dbReference type="EC" id="1.14.11.8"/>
    </reaction>
</comment>
<dbReference type="OrthoDB" id="408743at2759"/>
<evidence type="ECO:0000256" key="12">
    <source>
        <dbReference type="ARBA" id="ARBA00031778"/>
    </source>
</evidence>
<comment type="pathway">
    <text evidence="3">Amine and polyamine biosynthesis; carnitine biosynthesis.</text>
</comment>
<evidence type="ECO:0000256" key="13">
    <source>
        <dbReference type="ARBA" id="ARBA00032283"/>
    </source>
</evidence>
<evidence type="ECO:0000259" key="18">
    <source>
        <dbReference type="Pfam" id="PF06155"/>
    </source>
</evidence>
<evidence type="ECO:0000256" key="1">
    <source>
        <dbReference type="ARBA" id="ARBA00001954"/>
    </source>
</evidence>
<dbReference type="NCBIfam" id="TIGR02410">
    <property type="entry name" value="carnitine_TMLD"/>
    <property type="match status" value="1"/>
</dbReference>
<dbReference type="EC" id="1.14.11.8" evidence="5"/>
<dbReference type="Pfam" id="PF02668">
    <property type="entry name" value="TauD"/>
    <property type="match status" value="1"/>
</dbReference>
<dbReference type="PANTHER" id="PTHR10696">
    <property type="entry name" value="GAMMA-BUTYROBETAINE HYDROXYLASE-RELATED"/>
    <property type="match status" value="1"/>
</dbReference>
<dbReference type="InterPro" id="IPR003819">
    <property type="entry name" value="TauD/TfdA-like"/>
</dbReference>
<evidence type="ECO:0000256" key="11">
    <source>
        <dbReference type="ARBA" id="ARBA00030363"/>
    </source>
</evidence>
<evidence type="ECO:0000256" key="3">
    <source>
        <dbReference type="ARBA" id="ARBA00005022"/>
    </source>
</evidence>
<dbReference type="InterPro" id="IPR012776">
    <property type="entry name" value="Trimethyllysine_dOase"/>
</dbReference>
<dbReference type="GO" id="GO:0050353">
    <property type="term" value="F:trimethyllysine dioxygenase activity"/>
    <property type="evidence" value="ECO:0007669"/>
    <property type="project" value="UniProtKB-EC"/>
</dbReference>
<dbReference type="GO" id="GO:0005739">
    <property type="term" value="C:mitochondrion"/>
    <property type="evidence" value="ECO:0007669"/>
    <property type="project" value="TreeGrafter"/>
</dbReference>
<dbReference type="Pfam" id="PF06155">
    <property type="entry name" value="GBBH-like_N"/>
    <property type="match status" value="1"/>
</dbReference>
<dbReference type="AlphaFoldDB" id="A0A6A6F4R7"/>
<keyword evidence="7" id="KW-0124">Carnitine biosynthesis</keyword>
<comment type="similarity">
    <text evidence="4">Belongs to the gamma-BBH/TMLD family.</text>
</comment>
<evidence type="ECO:0000256" key="8">
    <source>
        <dbReference type="ARBA" id="ARBA00022964"/>
    </source>
</evidence>
<organism evidence="19 20">
    <name type="scientific">Cercospora zeae-maydis SCOH1-5</name>
    <dbReference type="NCBI Taxonomy" id="717836"/>
    <lineage>
        <taxon>Eukaryota</taxon>
        <taxon>Fungi</taxon>
        <taxon>Dikarya</taxon>
        <taxon>Ascomycota</taxon>
        <taxon>Pezizomycotina</taxon>
        <taxon>Dothideomycetes</taxon>
        <taxon>Dothideomycetidae</taxon>
        <taxon>Mycosphaerellales</taxon>
        <taxon>Mycosphaerellaceae</taxon>
        <taxon>Cercospora</taxon>
    </lineage>
</organism>
<dbReference type="UniPathway" id="UPA00118"/>
<dbReference type="EMBL" id="ML992696">
    <property type="protein sequence ID" value="KAF2208149.1"/>
    <property type="molecule type" value="Genomic_DNA"/>
</dbReference>
<keyword evidence="9" id="KW-0560">Oxidoreductase</keyword>
<dbReference type="InterPro" id="IPR010376">
    <property type="entry name" value="GBBH-like_N"/>
</dbReference>
<dbReference type="GO" id="GO:0045329">
    <property type="term" value="P:carnitine biosynthetic process"/>
    <property type="evidence" value="ECO:0007669"/>
    <property type="project" value="UniProtKB-UniPathway"/>
</dbReference>
<dbReference type="SUPFAM" id="SSF51197">
    <property type="entry name" value="Clavaminate synthase-like"/>
    <property type="match status" value="1"/>
</dbReference>
<dbReference type="FunFam" id="3.30.2020.30:FF:000002">
    <property type="entry name" value="Putative gamma-butyrobetaine dioxygenase"/>
    <property type="match status" value="1"/>
</dbReference>
<reference evidence="19" key="1">
    <citation type="journal article" date="2020" name="Stud. Mycol.">
        <title>101 Dothideomycetes genomes: a test case for predicting lifestyles and emergence of pathogens.</title>
        <authorList>
            <person name="Haridas S."/>
            <person name="Albert R."/>
            <person name="Binder M."/>
            <person name="Bloem J."/>
            <person name="Labutti K."/>
            <person name="Salamov A."/>
            <person name="Andreopoulos B."/>
            <person name="Baker S."/>
            <person name="Barry K."/>
            <person name="Bills G."/>
            <person name="Bluhm B."/>
            <person name="Cannon C."/>
            <person name="Castanera R."/>
            <person name="Culley D."/>
            <person name="Daum C."/>
            <person name="Ezra D."/>
            <person name="Gonzalez J."/>
            <person name="Henrissat B."/>
            <person name="Kuo A."/>
            <person name="Liang C."/>
            <person name="Lipzen A."/>
            <person name="Lutzoni F."/>
            <person name="Magnuson J."/>
            <person name="Mondo S."/>
            <person name="Nolan M."/>
            <person name="Ohm R."/>
            <person name="Pangilinan J."/>
            <person name="Park H.-J."/>
            <person name="Ramirez L."/>
            <person name="Alfaro M."/>
            <person name="Sun H."/>
            <person name="Tritt A."/>
            <person name="Yoshinaga Y."/>
            <person name="Zwiers L.-H."/>
            <person name="Turgeon B."/>
            <person name="Goodwin S."/>
            <person name="Spatafora J."/>
            <person name="Crous P."/>
            <person name="Grigoriev I."/>
        </authorList>
    </citation>
    <scope>NUCLEOTIDE SEQUENCE</scope>
    <source>
        <strain evidence="19">SCOH1-5</strain>
    </source>
</reference>
<evidence type="ECO:0000313" key="20">
    <source>
        <dbReference type="Proteomes" id="UP000799539"/>
    </source>
</evidence>
<evidence type="ECO:0000256" key="10">
    <source>
        <dbReference type="ARBA" id="ARBA00023004"/>
    </source>
</evidence>
<dbReference type="PANTHER" id="PTHR10696:SF51">
    <property type="entry name" value="TRIMETHYLLYSINE DIOXYGENASE, MITOCHONDRIAL"/>
    <property type="match status" value="1"/>
</dbReference>
<dbReference type="InterPro" id="IPR042098">
    <property type="entry name" value="TauD-like_sf"/>
</dbReference>
<evidence type="ECO:0000256" key="2">
    <source>
        <dbReference type="ARBA" id="ARBA00001961"/>
    </source>
</evidence>
<protein>
    <recommendedName>
        <fullName evidence="16">Trimethyllysine dioxygenase</fullName>
        <ecNumber evidence="5">1.14.11.8</ecNumber>
    </recommendedName>
    <alternativeName>
        <fullName evidence="12">Epsilon-trimethyllysine 2-oxoglutarate dioxygenase</fullName>
    </alternativeName>
    <alternativeName>
        <fullName evidence="11">TML hydroxylase</fullName>
    </alternativeName>
    <alternativeName>
        <fullName evidence="13">TML-alpha-ketoglutarate dioxygenase</fullName>
    </alternativeName>
</protein>
<evidence type="ECO:0000256" key="14">
    <source>
        <dbReference type="ARBA" id="ARBA00046008"/>
    </source>
</evidence>
<dbReference type="InterPro" id="IPR038492">
    <property type="entry name" value="GBBH-like_N_sf"/>
</dbReference>
<evidence type="ECO:0000256" key="7">
    <source>
        <dbReference type="ARBA" id="ARBA00022873"/>
    </source>
</evidence>
<gene>
    <name evidence="19" type="ORF">CERZMDRAFT_107530</name>
</gene>
<keyword evidence="6" id="KW-0479">Metal-binding</keyword>
<proteinExistence type="inferred from homology"/>
<comment type="cofactor">
    <cofactor evidence="1">
        <name>Fe(2+)</name>
        <dbReference type="ChEBI" id="CHEBI:29033"/>
    </cofactor>
</comment>
<evidence type="ECO:0000256" key="5">
    <source>
        <dbReference type="ARBA" id="ARBA00012267"/>
    </source>
</evidence>
<comment type="function">
    <text evidence="14">Converts trimethyllysine (TML) into hydroxytrimethyllysine (HTML).</text>
</comment>
<name>A0A6A6F4R7_9PEZI</name>
<dbReference type="CDD" id="cd00250">
    <property type="entry name" value="CAS_like"/>
    <property type="match status" value="1"/>
</dbReference>
<keyword evidence="8" id="KW-0223">Dioxygenase</keyword>
<evidence type="ECO:0000259" key="17">
    <source>
        <dbReference type="Pfam" id="PF02668"/>
    </source>
</evidence>